<proteinExistence type="inferred from homology"/>
<gene>
    <name evidence="3" type="ORF">G6047_05540</name>
</gene>
<dbReference type="AlphaFoldDB" id="A0A972FT24"/>
<evidence type="ECO:0000259" key="2">
    <source>
        <dbReference type="Pfam" id="PF08327"/>
    </source>
</evidence>
<name>A0A972FT24_9FLAO</name>
<accession>A0A972FT24</accession>
<evidence type="ECO:0000313" key="3">
    <source>
        <dbReference type="EMBL" id="NMH27487.1"/>
    </source>
</evidence>
<reference evidence="3" key="1">
    <citation type="submission" date="2020-02" db="EMBL/GenBank/DDBJ databases">
        <title>Flavobacterium sp. genome.</title>
        <authorList>
            <person name="Jung H.S."/>
            <person name="Baek J.H."/>
            <person name="Jeon C.O."/>
        </authorList>
    </citation>
    <scope>NUCLEOTIDE SEQUENCE</scope>
    <source>
        <strain evidence="3">SE-s28</strain>
    </source>
</reference>
<dbReference type="Gene3D" id="3.30.530.20">
    <property type="match status" value="1"/>
</dbReference>
<dbReference type="Proteomes" id="UP000712080">
    <property type="component" value="Unassembled WGS sequence"/>
</dbReference>
<feature type="domain" description="Activator of Hsp90 ATPase homologue 1/2-like C-terminal" evidence="2">
    <location>
        <begin position="18"/>
        <end position="139"/>
    </location>
</feature>
<dbReference type="InterPro" id="IPR013538">
    <property type="entry name" value="ASHA1/2-like_C"/>
</dbReference>
<organism evidence="3 4">
    <name type="scientific">Flavobacterium silvaticum</name>
    <dbReference type="NCBI Taxonomy" id="1852020"/>
    <lineage>
        <taxon>Bacteria</taxon>
        <taxon>Pseudomonadati</taxon>
        <taxon>Bacteroidota</taxon>
        <taxon>Flavobacteriia</taxon>
        <taxon>Flavobacteriales</taxon>
        <taxon>Flavobacteriaceae</taxon>
        <taxon>Flavobacterium</taxon>
    </lineage>
</organism>
<evidence type="ECO:0000256" key="1">
    <source>
        <dbReference type="ARBA" id="ARBA00006817"/>
    </source>
</evidence>
<comment type="caution">
    <text evidence="3">The sequence shown here is derived from an EMBL/GenBank/DDBJ whole genome shotgun (WGS) entry which is preliminary data.</text>
</comment>
<keyword evidence="4" id="KW-1185">Reference proteome</keyword>
<sequence length="151" mass="17216">MNSGQSDNYHVSFVTQKSPHDVFEAISSVDKWWTQHVKGKSKDEGDEFSVQFGDIHYSKHKLTTVIPDRKIVWLTTENRLNFVKNKEEWKGMEIVFEITTEASGTRVTFTQIGLDPKVECYDACSNAWNDYLLGSLQNLINTGKGNPTPKD</sequence>
<dbReference type="Pfam" id="PF08327">
    <property type="entry name" value="AHSA1"/>
    <property type="match status" value="1"/>
</dbReference>
<dbReference type="EMBL" id="JAAMPU010000101">
    <property type="protein sequence ID" value="NMH27487.1"/>
    <property type="molecule type" value="Genomic_DNA"/>
</dbReference>
<protein>
    <submittedName>
        <fullName evidence="3">SRPBCC domain-containing protein</fullName>
    </submittedName>
</protein>
<dbReference type="CDD" id="cd07814">
    <property type="entry name" value="SRPBCC_CalC_Aha1-like"/>
    <property type="match status" value="1"/>
</dbReference>
<evidence type="ECO:0000313" key="4">
    <source>
        <dbReference type="Proteomes" id="UP000712080"/>
    </source>
</evidence>
<comment type="similarity">
    <text evidence="1">Belongs to the AHA1 family.</text>
</comment>
<dbReference type="InterPro" id="IPR023393">
    <property type="entry name" value="START-like_dom_sf"/>
</dbReference>
<dbReference type="SUPFAM" id="SSF55961">
    <property type="entry name" value="Bet v1-like"/>
    <property type="match status" value="1"/>
</dbReference>